<comment type="caution">
    <text evidence="2">The sequence shown here is derived from an EMBL/GenBank/DDBJ whole genome shotgun (WGS) entry which is preliminary data.</text>
</comment>
<evidence type="ECO:0000313" key="3">
    <source>
        <dbReference type="Proteomes" id="UP001596368"/>
    </source>
</evidence>
<evidence type="ECO:0000256" key="1">
    <source>
        <dbReference type="SAM" id="MobiDB-lite"/>
    </source>
</evidence>
<proteinExistence type="predicted"/>
<name>A0ABD5XLY1_9EURY</name>
<dbReference type="Proteomes" id="UP001596368">
    <property type="component" value="Unassembled WGS sequence"/>
</dbReference>
<keyword evidence="3" id="KW-1185">Reference proteome</keyword>
<dbReference type="EMBL" id="JBHSZG010000001">
    <property type="protein sequence ID" value="MFC7136188.1"/>
    <property type="molecule type" value="Genomic_DNA"/>
</dbReference>
<gene>
    <name evidence="2" type="ORF">ACFQRB_05680</name>
</gene>
<sequence>MSHAPTQNVEAHGTRTADGWQVTFVRERTTNGTYDAALDESQQLYVTVAVWNGSADEANGQKSLSYRYLALDTETGELSSPESGSGPDSGSGSSSGGGDATGGSGGSGGGSGGLPSVFWDSLGTVVAVVVVSWLVAYRSLGGEGR</sequence>
<dbReference type="GO" id="GO:0046872">
    <property type="term" value="F:metal ion binding"/>
    <property type="evidence" value="ECO:0007669"/>
    <property type="project" value="UniProtKB-KW"/>
</dbReference>
<feature type="compositionally biased region" description="Low complexity" evidence="1">
    <location>
        <begin position="76"/>
        <end position="86"/>
    </location>
</feature>
<dbReference type="Gene3D" id="2.60.40.1190">
    <property type="match status" value="1"/>
</dbReference>
<evidence type="ECO:0000313" key="2">
    <source>
        <dbReference type="EMBL" id="MFC7136188.1"/>
    </source>
</evidence>
<protein>
    <submittedName>
        <fullName evidence="2">Ethylbenzene dehydrogenase-related protein</fullName>
    </submittedName>
</protein>
<reference evidence="2 3" key="1">
    <citation type="journal article" date="2019" name="Int. J. Syst. Evol. Microbiol.">
        <title>The Global Catalogue of Microorganisms (GCM) 10K type strain sequencing project: providing services to taxonomists for standard genome sequencing and annotation.</title>
        <authorList>
            <consortium name="The Broad Institute Genomics Platform"/>
            <consortium name="The Broad Institute Genome Sequencing Center for Infectious Disease"/>
            <person name="Wu L."/>
            <person name="Ma J."/>
        </authorList>
    </citation>
    <scope>NUCLEOTIDE SEQUENCE [LARGE SCALE GENOMIC DNA]</scope>
    <source>
        <strain evidence="2 3">DT92</strain>
    </source>
</reference>
<feature type="region of interest" description="Disordered" evidence="1">
    <location>
        <begin position="75"/>
        <end position="109"/>
    </location>
</feature>
<feature type="compositionally biased region" description="Gly residues" evidence="1">
    <location>
        <begin position="87"/>
        <end position="109"/>
    </location>
</feature>
<dbReference type="AlphaFoldDB" id="A0ABD5XLY1"/>
<accession>A0ABD5XLY1</accession>
<organism evidence="2 3">
    <name type="scientific">Halobaculum litoreum</name>
    <dbReference type="NCBI Taxonomy" id="3031998"/>
    <lineage>
        <taxon>Archaea</taxon>
        <taxon>Methanobacteriati</taxon>
        <taxon>Methanobacteriota</taxon>
        <taxon>Stenosarchaea group</taxon>
        <taxon>Halobacteria</taxon>
        <taxon>Halobacteriales</taxon>
        <taxon>Haloferacaceae</taxon>
        <taxon>Halobaculum</taxon>
    </lineage>
</organism>